<dbReference type="GO" id="GO:0004792">
    <property type="term" value="F:thiosulfate-cyanide sulfurtransferase activity"/>
    <property type="evidence" value="ECO:0007669"/>
    <property type="project" value="TreeGrafter"/>
</dbReference>
<dbReference type="Pfam" id="PF00581">
    <property type="entry name" value="Rhodanese"/>
    <property type="match status" value="1"/>
</dbReference>
<evidence type="ECO:0000259" key="1">
    <source>
        <dbReference type="PROSITE" id="PS50206"/>
    </source>
</evidence>
<dbReference type="STRING" id="109895.A0A507E7J8"/>
<dbReference type="InterPro" id="IPR036873">
    <property type="entry name" value="Rhodanese-like_dom_sf"/>
</dbReference>
<evidence type="ECO:0000313" key="2">
    <source>
        <dbReference type="EMBL" id="TPX60029.1"/>
    </source>
</evidence>
<dbReference type="EMBL" id="QEAQ01000019">
    <property type="protein sequence ID" value="TPX60029.1"/>
    <property type="molecule type" value="Genomic_DNA"/>
</dbReference>
<reference evidence="2 3" key="1">
    <citation type="journal article" date="2019" name="Sci. Rep.">
        <title>Comparative genomics of chytrid fungi reveal insights into the obligate biotrophic and pathogenic lifestyle of Synchytrium endobioticum.</title>
        <authorList>
            <person name="van de Vossenberg B.T.L.H."/>
            <person name="Warris S."/>
            <person name="Nguyen H.D.T."/>
            <person name="van Gent-Pelzer M.P.E."/>
            <person name="Joly D.L."/>
            <person name="van de Geest H.C."/>
            <person name="Bonants P.J.M."/>
            <person name="Smith D.S."/>
            <person name="Levesque C.A."/>
            <person name="van der Lee T.A.J."/>
        </authorList>
    </citation>
    <scope>NUCLEOTIDE SEQUENCE [LARGE SCALE GENOMIC DNA]</scope>
    <source>
        <strain evidence="2 3">CBS 809.83</strain>
    </source>
</reference>
<accession>A0A507E7J8</accession>
<keyword evidence="3" id="KW-1185">Reference proteome</keyword>
<protein>
    <recommendedName>
        <fullName evidence="1">Rhodanese domain-containing protein</fullName>
    </recommendedName>
</protein>
<dbReference type="SMART" id="SM00450">
    <property type="entry name" value="RHOD"/>
    <property type="match status" value="1"/>
</dbReference>
<dbReference type="GO" id="GO:0005739">
    <property type="term" value="C:mitochondrion"/>
    <property type="evidence" value="ECO:0007669"/>
    <property type="project" value="TreeGrafter"/>
</dbReference>
<organism evidence="2 3">
    <name type="scientific">Powellomyces hirtus</name>
    <dbReference type="NCBI Taxonomy" id="109895"/>
    <lineage>
        <taxon>Eukaryota</taxon>
        <taxon>Fungi</taxon>
        <taxon>Fungi incertae sedis</taxon>
        <taxon>Chytridiomycota</taxon>
        <taxon>Chytridiomycota incertae sedis</taxon>
        <taxon>Chytridiomycetes</taxon>
        <taxon>Spizellomycetales</taxon>
        <taxon>Powellomycetaceae</taxon>
        <taxon>Powellomyces</taxon>
    </lineage>
</organism>
<gene>
    <name evidence="2" type="ORF">PhCBS80983_g02039</name>
</gene>
<dbReference type="PANTHER" id="PTHR44086">
    <property type="entry name" value="THIOSULFATE SULFURTRANSFERASE RDL2, MITOCHONDRIAL-RELATED"/>
    <property type="match status" value="1"/>
</dbReference>
<name>A0A507E7J8_9FUNG</name>
<proteinExistence type="predicted"/>
<evidence type="ECO:0000313" key="3">
    <source>
        <dbReference type="Proteomes" id="UP000318582"/>
    </source>
</evidence>
<dbReference type="Gene3D" id="3.40.250.10">
    <property type="entry name" value="Rhodanese-like domain"/>
    <property type="match status" value="1"/>
</dbReference>
<comment type="caution">
    <text evidence="2">The sequence shown here is derived from an EMBL/GenBank/DDBJ whole genome shotgun (WGS) entry which is preliminary data.</text>
</comment>
<dbReference type="PANTHER" id="PTHR44086:SF10">
    <property type="entry name" value="THIOSULFATE SULFURTRANSFERASE_RHODANESE-LIKE DOMAIN-CONTAINING PROTEIN 3"/>
    <property type="match status" value="1"/>
</dbReference>
<dbReference type="SUPFAM" id="SSF52821">
    <property type="entry name" value="Rhodanese/Cell cycle control phosphatase"/>
    <property type="match status" value="1"/>
</dbReference>
<dbReference type="InterPro" id="IPR001763">
    <property type="entry name" value="Rhodanese-like_dom"/>
</dbReference>
<sequence>MLARRMPAVLSSAHKRAYGTIAYPEVKALVSSKSSPYTLIDVRNPSETSLGKIPTAHSVPLDQVSSAFALSDADFAATYKFEKPKATDRVVVYCRSGRRSAAAADILEGLGYRRQLVGLGGPDAAEVSEIHVGDIEKQTIGYHSMGKQSDITGWFIPLQPSSDEHTKDNNKAPCELTDKARSKMAMYFVILLFRV</sequence>
<feature type="domain" description="Rhodanese" evidence="1">
    <location>
        <begin position="33"/>
        <end position="125"/>
    </location>
</feature>
<dbReference type="Proteomes" id="UP000318582">
    <property type="component" value="Unassembled WGS sequence"/>
</dbReference>
<dbReference type="PROSITE" id="PS50206">
    <property type="entry name" value="RHODANESE_3"/>
    <property type="match status" value="1"/>
</dbReference>
<dbReference type="AlphaFoldDB" id="A0A507E7J8"/>